<name>A0AAN8JFM7_PATCE</name>
<evidence type="ECO:0000313" key="2">
    <source>
        <dbReference type="Proteomes" id="UP001347796"/>
    </source>
</evidence>
<dbReference type="Proteomes" id="UP001347796">
    <property type="component" value="Unassembled WGS sequence"/>
</dbReference>
<keyword evidence="2" id="KW-1185">Reference proteome</keyword>
<evidence type="ECO:0000313" key="1">
    <source>
        <dbReference type="EMBL" id="KAK6175239.1"/>
    </source>
</evidence>
<dbReference type="AlphaFoldDB" id="A0AAN8JFM7"/>
<dbReference type="EMBL" id="JAZGQO010000010">
    <property type="protein sequence ID" value="KAK6175239.1"/>
    <property type="molecule type" value="Genomic_DNA"/>
</dbReference>
<reference evidence="1 2" key="1">
    <citation type="submission" date="2024-01" db="EMBL/GenBank/DDBJ databases">
        <title>The genome of the rayed Mediterranean limpet Patella caerulea (Linnaeus, 1758).</title>
        <authorList>
            <person name="Anh-Thu Weber A."/>
            <person name="Halstead-Nussloch G."/>
        </authorList>
    </citation>
    <scope>NUCLEOTIDE SEQUENCE [LARGE SCALE GENOMIC DNA]</scope>
    <source>
        <strain evidence="1">AATW-2023a</strain>
        <tissue evidence="1">Whole specimen</tissue>
    </source>
</reference>
<proteinExistence type="predicted"/>
<protein>
    <submittedName>
        <fullName evidence="1">Uncharacterized protein</fullName>
    </submittedName>
</protein>
<comment type="caution">
    <text evidence="1">The sequence shown here is derived from an EMBL/GenBank/DDBJ whole genome shotgun (WGS) entry which is preliminary data.</text>
</comment>
<gene>
    <name evidence="1" type="ORF">SNE40_013745</name>
</gene>
<organism evidence="1 2">
    <name type="scientific">Patella caerulea</name>
    <name type="common">Rayed Mediterranean limpet</name>
    <dbReference type="NCBI Taxonomy" id="87958"/>
    <lineage>
        <taxon>Eukaryota</taxon>
        <taxon>Metazoa</taxon>
        <taxon>Spiralia</taxon>
        <taxon>Lophotrochozoa</taxon>
        <taxon>Mollusca</taxon>
        <taxon>Gastropoda</taxon>
        <taxon>Patellogastropoda</taxon>
        <taxon>Patelloidea</taxon>
        <taxon>Patellidae</taxon>
        <taxon>Patella</taxon>
    </lineage>
</organism>
<sequence>MCRISNSSRHLSKQKRTETGIITSFFDKITVENAKKWPPGKNRFREKKNNLDNKDVSKKMMECEEILELLEGFWLKEAVEWWNVMAYLSNLRNLIIMFTEPQLPSQPIKPLVTFN</sequence>
<accession>A0AAN8JFM7</accession>